<name>D0W6A4_NEILA</name>
<dbReference type="EMBL" id="ACEQ02000001">
    <property type="protein sequence ID" value="EEZ76850.1"/>
    <property type="molecule type" value="Genomic_DNA"/>
</dbReference>
<protein>
    <submittedName>
        <fullName evidence="1">Uncharacterized protein</fullName>
    </submittedName>
</protein>
<evidence type="ECO:0000313" key="2">
    <source>
        <dbReference type="Proteomes" id="UP000003843"/>
    </source>
</evidence>
<dbReference type="AlphaFoldDB" id="D0W6A4"/>
<comment type="caution">
    <text evidence="1">The sequence shown here is derived from an EMBL/GenBank/DDBJ whole genome shotgun (WGS) entry which is preliminary data.</text>
</comment>
<proteinExistence type="predicted"/>
<reference evidence="1 2" key="1">
    <citation type="submission" date="2009-10" db="EMBL/GenBank/DDBJ databases">
        <authorList>
            <person name="Weinstock G."/>
            <person name="Sodergren E."/>
            <person name="Clifton S."/>
            <person name="Fulton L."/>
            <person name="Fulton B."/>
            <person name="Courtney L."/>
            <person name="Fronick C."/>
            <person name="Harrison M."/>
            <person name="Strong C."/>
            <person name="Farmer C."/>
            <person name="Delahaunty K."/>
            <person name="Markovic C."/>
            <person name="Hall O."/>
            <person name="Minx P."/>
            <person name="Tomlinson C."/>
            <person name="Mitreva M."/>
            <person name="Nelson J."/>
            <person name="Hou S."/>
            <person name="Wollam A."/>
            <person name="Pepin K.H."/>
            <person name="Johnson M."/>
            <person name="Bhonagiri V."/>
            <person name="Nash W.E."/>
            <person name="Warren W."/>
            <person name="Chinwalla A."/>
            <person name="Mardis E.R."/>
            <person name="Wilson R.K."/>
        </authorList>
    </citation>
    <scope>NUCLEOTIDE SEQUENCE [LARGE SCALE GENOMIC DNA]</scope>
    <source>
        <strain evidence="1 2">ATCC 23970</strain>
    </source>
</reference>
<organism evidence="1 2">
    <name type="scientific">Neisseria lactamica ATCC 23970</name>
    <dbReference type="NCBI Taxonomy" id="546265"/>
    <lineage>
        <taxon>Bacteria</taxon>
        <taxon>Pseudomonadati</taxon>
        <taxon>Pseudomonadota</taxon>
        <taxon>Betaproteobacteria</taxon>
        <taxon>Neisseriales</taxon>
        <taxon>Neisseriaceae</taxon>
        <taxon>Neisseria</taxon>
    </lineage>
</organism>
<gene>
    <name evidence="1" type="ORF">NEILACOT_03041</name>
</gene>
<accession>D0W6A4</accession>
<dbReference type="Proteomes" id="UP000003843">
    <property type="component" value="Unassembled WGS sequence"/>
</dbReference>
<sequence length="80" mass="9144">MPFAPYASERECAFKSPFFIIPEQKKPGICGRIPSAYHPIGRKMPSEKAFLFQTAFFRLSAICRRYGFVLSGKTVRHSNQ</sequence>
<evidence type="ECO:0000313" key="1">
    <source>
        <dbReference type="EMBL" id="EEZ76850.1"/>
    </source>
</evidence>